<dbReference type="Pfam" id="PF13472">
    <property type="entry name" value="Lipase_GDSL_2"/>
    <property type="match status" value="1"/>
</dbReference>
<sequence length="424" mass="48654">MNGNSKQAVFFFILGIITISSGLFFNEWLIAHWISFSGSLKISDRIIIWVIDILLVVGGAILLRHRNTIHIGKAEFFLLTGTLVLLLVFSEGAARIIDNAHGGDFAANKARAERPIIPFRMFGPVLYEKTNEGMEIIGRHGERYPFEKGEDTFRIVALGGSTTQNRISGIHYPLVLEQLLQEQFPEKKIEVINAGNSAYATPHLITLLSLDIISWNPDLIIVSENINDLTVSYFPDFSLDYSNKYKNETFIPYPSRLQALFGWSRLYWIMRSRKEALTFRLLETSNAVYNRKSYGDQAPEEGKAVFKRNLDTIVDVAEAHAIPVILATQPLEPSEEYWDRHMRYKTYNTITVYPLHNEFVLHHKDFNATIKEVAEEKEVFFIDNDAVFGGERELFTDFVHYTKEGVEVLAHSYFDFITERNIIR</sequence>
<comment type="caution">
    <text evidence="3">The sequence shown here is derived from an EMBL/GenBank/DDBJ whole genome shotgun (WGS) entry which is preliminary data.</text>
</comment>
<dbReference type="Gene3D" id="3.40.50.1110">
    <property type="entry name" value="SGNH hydrolase"/>
    <property type="match status" value="1"/>
</dbReference>
<dbReference type="Proteomes" id="UP000229098">
    <property type="component" value="Unassembled WGS sequence"/>
</dbReference>
<dbReference type="InterPro" id="IPR013830">
    <property type="entry name" value="SGNH_hydro"/>
</dbReference>
<feature type="transmembrane region" description="Helical" evidence="1">
    <location>
        <begin position="76"/>
        <end position="97"/>
    </location>
</feature>
<evidence type="ECO:0000313" key="4">
    <source>
        <dbReference type="Proteomes" id="UP000229098"/>
    </source>
</evidence>
<name>A0A2M8KXJ1_9BACT</name>
<gene>
    <name evidence="3" type="ORF">COU90_02065</name>
</gene>
<feature type="transmembrane region" description="Helical" evidence="1">
    <location>
        <begin position="46"/>
        <end position="64"/>
    </location>
</feature>
<dbReference type="PANTHER" id="PTHR30383">
    <property type="entry name" value="THIOESTERASE 1/PROTEASE 1/LYSOPHOSPHOLIPASE L1"/>
    <property type="match status" value="1"/>
</dbReference>
<feature type="transmembrane region" description="Helical" evidence="1">
    <location>
        <begin position="9"/>
        <end position="34"/>
    </location>
</feature>
<dbReference type="SUPFAM" id="SSF52266">
    <property type="entry name" value="SGNH hydrolase"/>
    <property type="match status" value="1"/>
</dbReference>
<keyword evidence="1" id="KW-0812">Transmembrane</keyword>
<protein>
    <recommendedName>
        <fullName evidence="2">SGNH hydrolase-type esterase domain-containing protein</fullName>
    </recommendedName>
</protein>
<evidence type="ECO:0000259" key="2">
    <source>
        <dbReference type="Pfam" id="PF13472"/>
    </source>
</evidence>
<proteinExistence type="predicted"/>
<dbReference type="InterPro" id="IPR051532">
    <property type="entry name" value="Ester_Hydrolysis_Enzymes"/>
</dbReference>
<dbReference type="InterPro" id="IPR036514">
    <property type="entry name" value="SGNH_hydro_sf"/>
</dbReference>
<accession>A0A2M8KXJ1</accession>
<keyword evidence="1" id="KW-0472">Membrane</keyword>
<feature type="domain" description="SGNH hydrolase-type esterase" evidence="2">
    <location>
        <begin position="157"/>
        <end position="406"/>
    </location>
</feature>
<dbReference type="AlphaFoldDB" id="A0A2M8KXJ1"/>
<reference evidence="4" key="1">
    <citation type="submission" date="2017-09" db="EMBL/GenBank/DDBJ databases">
        <title>Depth-based differentiation of microbial function through sediment-hosted aquifers and enrichment of novel symbionts in the deep terrestrial subsurface.</title>
        <authorList>
            <person name="Probst A.J."/>
            <person name="Ladd B."/>
            <person name="Jarett J.K."/>
            <person name="Geller-Mcgrath D.E."/>
            <person name="Sieber C.M.K."/>
            <person name="Emerson J.B."/>
            <person name="Anantharaman K."/>
            <person name="Thomas B.C."/>
            <person name="Malmstrom R."/>
            <person name="Stieglmeier M."/>
            <person name="Klingl A."/>
            <person name="Woyke T."/>
            <person name="Ryan C.M."/>
            <person name="Banfield J.F."/>
        </authorList>
    </citation>
    <scope>NUCLEOTIDE SEQUENCE [LARGE SCALE GENOMIC DNA]</scope>
</reference>
<dbReference type="EMBL" id="PFEF01000005">
    <property type="protein sequence ID" value="PJE64603.1"/>
    <property type="molecule type" value="Genomic_DNA"/>
</dbReference>
<keyword evidence="1" id="KW-1133">Transmembrane helix</keyword>
<evidence type="ECO:0000313" key="3">
    <source>
        <dbReference type="EMBL" id="PJE64603.1"/>
    </source>
</evidence>
<organism evidence="3 4">
    <name type="scientific">Candidatus Ryanbacteria bacterium CG10_big_fil_rev_8_21_14_0_10_43_42</name>
    <dbReference type="NCBI Taxonomy" id="1974864"/>
    <lineage>
        <taxon>Bacteria</taxon>
        <taxon>Candidatus Ryaniibacteriota</taxon>
    </lineage>
</organism>
<evidence type="ECO:0000256" key="1">
    <source>
        <dbReference type="SAM" id="Phobius"/>
    </source>
</evidence>